<proteinExistence type="predicted"/>
<dbReference type="InterPro" id="IPR007167">
    <property type="entry name" value="Fe-transptr_FeoA-like"/>
</dbReference>
<sequence length="82" mass="8950">MTDDKLPTEIPLANMPPGSRGRITRYLGGRMFRARLVALGINLGQEVQVIQNHRGLIILGVNSGRVALGRGVSQKIFITPEN</sequence>
<evidence type="ECO:0000313" key="3">
    <source>
        <dbReference type="EMBL" id="HGZ11614.1"/>
    </source>
</evidence>
<reference evidence="3" key="1">
    <citation type="journal article" date="2020" name="mSystems">
        <title>Genome- and Community-Level Interaction Insights into Carbon Utilization and Element Cycling Functions of Hydrothermarchaeota in Hydrothermal Sediment.</title>
        <authorList>
            <person name="Zhou Z."/>
            <person name="Liu Y."/>
            <person name="Xu W."/>
            <person name="Pan J."/>
            <person name="Luo Z.H."/>
            <person name="Li M."/>
        </authorList>
    </citation>
    <scope>NUCLEOTIDE SEQUENCE [LARGE SCALE GENOMIC DNA]</scope>
    <source>
        <strain evidence="3">SpSt-853</strain>
    </source>
</reference>
<dbReference type="AlphaFoldDB" id="A0A7C5ALI4"/>
<organism evidence="3">
    <name type="scientific">Desulfobacca acetoxidans</name>
    <dbReference type="NCBI Taxonomy" id="60893"/>
    <lineage>
        <taxon>Bacteria</taxon>
        <taxon>Pseudomonadati</taxon>
        <taxon>Thermodesulfobacteriota</taxon>
        <taxon>Desulfobaccia</taxon>
        <taxon>Desulfobaccales</taxon>
        <taxon>Desulfobaccaceae</taxon>
        <taxon>Desulfobacca</taxon>
    </lineage>
</organism>
<comment type="caution">
    <text evidence="3">The sequence shown here is derived from an EMBL/GenBank/DDBJ whole genome shotgun (WGS) entry which is preliminary data.</text>
</comment>
<dbReference type="Pfam" id="PF04023">
    <property type="entry name" value="FeoA"/>
    <property type="match status" value="1"/>
</dbReference>
<evidence type="ECO:0000259" key="2">
    <source>
        <dbReference type="SMART" id="SM00899"/>
    </source>
</evidence>
<dbReference type="EMBL" id="DTKJ01000040">
    <property type="protein sequence ID" value="HGZ11614.1"/>
    <property type="molecule type" value="Genomic_DNA"/>
</dbReference>
<dbReference type="InterPro" id="IPR008988">
    <property type="entry name" value="Transcriptional_repressor_C"/>
</dbReference>
<accession>A0A7C5ALI4</accession>
<name>A0A7C5ALI4_9BACT</name>
<gene>
    <name evidence="3" type="ORF">ENW48_05305</name>
</gene>
<evidence type="ECO:0000256" key="1">
    <source>
        <dbReference type="ARBA" id="ARBA00023004"/>
    </source>
</evidence>
<dbReference type="GO" id="GO:0046914">
    <property type="term" value="F:transition metal ion binding"/>
    <property type="evidence" value="ECO:0007669"/>
    <property type="project" value="InterPro"/>
</dbReference>
<dbReference type="PANTHER" id="PTHR43151">
    <property type="entry name" value="FEOA FAMILY PROTEIN"/>
    <property type="match status" value="1"/>
</dbReference>
<dbReference type="SUPFAM" id="SSF50037">
    <property type="entry name" value="C-terminal domain of transcriptional repressors"/>
    <property type="match status" value="1"/>
</dbReference>
<dbReference type="SMART" id="SM00899">
    <property type="entry name" value="FeoA"/>
    <property type="match status" value="1"/>
</dbReference>
<protein>
    <submittedName>
        <fullName evidence="3">Ferrous iron transport protein A</fullName>
    </submittedName>
</protein>
<dbReference type="InterPro" id="IPR053184">
    <property type="entry name" value="FeoA-like"/>
</dbReference>
<dbReference type="Gene3D" id="2.30.30.90">
    <property type="match status" value="1"/>
</dbReference>
<dbReference type="InterPro" id="IPR038157">
    <property type="entry name" value="FeoA_core_dom"/>
</dbReference>
<dbReference type="PANTHER" id="PTHR43151:SF2">
    <property type="entry name" value="FE(2+) TRANSPORT PROTEIN A-RELATED"/>
    <property type="match status" value="1"/>
</dbReference>
<keyword evidence="1" id="KW-0408">Iron</keyword>
<feature type="domain" description="Ferrous iron transporter FeoA-like" evidence="2">
    <location>
        <begin position="10"/>
        <end position="80"/>
    </location>
</feature>